<dbReference type="SUPFAM" id="SSF53597">
    <property type="entry name" value="Dihydrofolate reductase-like"/>
    <property type="match status" value="1"/>
</dbReference>
<dbReference type="Pfam" id="PF00186">
    <property type="entry name" value="DHFR_1"/>
    <property type="match status" value="1"/>
</dbReference>
<dbReference type="PROSITE" id="PS51330">
    <property type="entry name" value="DHFR_2"/>
    <property type="match status" value="1"/>
</dbReference>
<keyword evidence="5" id="KW-0560">Oxidoreductase</keyword>
<evidence type="ECO:0000256" key="2">
    <source>
        <dbReference type="ARBA" id="ARBA00012856"/>
    </source>
</evidence>
<gene>
    <name evidence="7" type="ORF">Hokovirus_1_136</name>
</gene>
<dbReference type="PANTHER" id="PTHR48069">
    <property type="entry name" value="DIHYDROFOLATE REDUCTASE"/>
    <property type="match status" value="1"/>
</dbReference>
<evidence type="ECO:0000313" key="7">
    <source>
        <dbReference type="EMBL" id="ARF10257.1"/>
    </source>
</evidence>
<dbReference type="GO" id="GO:0006730">
    <property type="term" value="P:one-carbon metabolic process"/>
    <property type="evidence" value="ECO:0007669"/>
    <property type="project" value="UniProtKB-KW"/>
</dbReference>
<evidence type="ECO:0000256" key="1">
    <source>
        <dbReference type="ARBA" id="ARBA00004903"/>
    </source>
</evidence>
<dbReference type="GO" id="GO:0050661">
    <property type="term" value="F:NADP binding"/>
    <property type="evidence" value="ECO:0007669"/>
    <property type="project" value="InterPro"/>
</dbReference>
<dbReference type="GO" id="GO:0046452">
    <property type="term" value="P:dihydrofolate metabolic process"/>
    <property type="evidence" value="ECO:0007669"/>
    <property type="project" value="TreeGrafter"/>
</dbReference>
<feature type="domain" description="DHFR" evidence="6">
    <location>
        <begin position="53"/>
        <end position="257"/>
    </location>
</feature>
<comment type="pathway">
    <text evidence="1">Cofactor biosynthesis; tetrahydrofolate biosynthesis; 5,6,7,8-tetrahydrofolate from 7,8-dihydrofolate: step 1/1.</text>
</comment>
<dbReference type="EMBL" id="KY684103">
    <property type="protein sequence ID" value="ARF10257.1"/>
    <property type="molecule type" value="Genomic_DNA"/>
</dbReference>
<keyword evidence="3" id="KW-0554">One-carbon metabolism</keyword>
<dbReference type="PANTHER" id="PTHR48069:SF3">
    <property type="entry name" value="DIHYDROFOLATE REDUCTASE"/>
    <property type="match status" value="1"/>
</dbReference>
<dbReference type="InterPro" id="IPR012259">
    <property type="entry name" value="DHFR"/>
</dbReference>
<reference evidence="7" key="1">
    <citation type="journal article" date="2017" name="Science">
        <title>Giant viruses with an expanded complement of translation system components.</title>
        <authorList>
            <person name="Schulz F."/>
            <person name="Yutin N."/>
            <person name="Ivanova N.N."/>
            <person name="Ortega D.R."/>
            <person name="Lee T.K."/>
            <person name="Vierheilig J."/>
            <person name="Daims H."/>
            <person name="Horn M."/>
            <person name="Wagner M."/>
            <person name="Jensen G.J."/>
            <person name="Kyrpides N.C."/>
            <person name="Koonin E.V."/>
            <person name="Woyke T."/>
        </authorList>
    </citation>
    <scope>NUCLEOTIDE SEQUENCE</scope>
    <source>
        <strain evidence="7">HKV1</strain>
    </source>
</reference>
<organism evidence="7">
    <name type="scientific">Hokovirus HKV1</name>
    <dbReference type="NCBI Taxonomy" id="1977638"/>
    <lineage>
        <taxon>Viruses</taxon>
        <taxon>Varidnaviria</taxon>
        <taxon>Bamfordvirae</taxon>
        <taxon>Nucleocytoviricota</taxon>
        <taxon>Megaviricetes</taxon>
        <taxon>Imitervirales</taxon>
        <taxon>Mimiviridae</taxon>
        <taxon>Klosneuvirinae</taxon>
        <taxon>Hokovirus</taxon>
    </lineage>
</organism>
<evidence type="ECO:0000256" key="3">
    <source>
        <dbReference type="ARBA" id="ARBA00022563"/>
    </source>
</evidence>
<name>A0A1V0SEV9_9VIRU</name>
<dbReference type="CDD" id="cd00209">
    <property type="entry name" value="DHFR"/>
    <property type="match status" value="1"/>
</dbReference>
<evidence type="ECO:0000256" key="4">
    <source>
        <dbReference type="ARBA" id="ARBA00022857"/>
    </source>
</evidence>
<dbReference type="GO" id="GO:0004146">
    <property type="term" value="F:dihydrofolate reductase activity"/>
    <property type="evidence" value="ECO:0007669"/>
    <property type="project" value="UniProtKB-EC"/>
</dbReference>
<accession>A0A1V0SEV9</accession>
<keyword evidence="4" id="KW-0521">NADP</keyword>
<dbReference type="InterPro" id="IPR001796">
    <property type="entry name" value="DHFR_dom"/>
</dbReference>
<protein>
    <recommendedName>
        <fullName evidence="2">dihydrofolate reductase</fullName>
        <ecNumber evidence="2">1.5.1.3</ecNumber>
    </recommendedName>
</protein>
<dbReference type="GO" id="GO:0046655">
    <property type="term" value="P:folic acid metabolic process"/>
    <property type="evidence" value="ECO:0007669"/>
    <property type="project" value="TreeGrafter"/>
</dbReference>
<dbReference type="GO" id="GO:0046654">
    <property type="term" value="P:tetrahydrofolate biosynthetic process"/>
    <property type="evidence" value="ECO:0007669"/>
    <property type="project" value="InterPro"/>
</dbReference>
<proteinExistence type="predicted"/>
<evidence type="ECO:0000259" key="6">
    <source>
        <dbReference type="PROSITE" id="PS51330"/>
    </source>
</evidence>
<sequence>MASLSSIVAHDTKNGIFKNNTIPLFFNKNYEGGEKVFKLTTPSKKDYIKKTPSLSLIVAHDIKNGISKNNTIPWFFNKNYKKDKEFFKLITLSKKDNNKKNALVYGKNTFTEMKKPLEGRENYVISQSLYDKLDKNFIIPKSPCDKFHKDYDPMFSSFLDVFLTYENLIVRDNFMNTVKCLLNNDKIENIFICGGSNIYLEAIRNNLPIDNYYVTLIKQDFDCDNILHLEIIDHFNSLKLDHYVEQNEYLDIKVLRKE</sequence>
<dbReference type="EC" id="1.5.1.3" evidence="2"/>
<dbReference type="InterPro" id="IPR024072">
    <property type="entry name" value="DHFR-like_dom_sf"/>
</dbReference>
<evidence type="ECO:0000256" key="5">
    <source>
        <dbReference type="ARBA" id="ARBA00023002"/>
    </source>
</evidence>
<dbReference type="Gene3D" id="3.40.430.10">
    <property type="entry name" value="Dihydrofolate Reductase, subunit A"/>
    <property type="match status" value="1"/>
</dbReference>